<dbReference type="InterPro" id="IPR036250">
    <property type="entry name" value="AcylCo_DH-like_C"/>
</dbReference>
<gene>
    <name evidence="27" type="ORF">FDP41_011713</name>
</gene>
<dbReference type="PANTHER" id="PTHR48083">
    <property type="entry name" value="MEDIUM-CHAIN SPECIFIC ACYL-COA DEHYDROGENASE, MITOCHONDRIAL-RELATED"/>
    <property type="match status" value="1"/>
</dbReference>
<comment type="catalytic activity">
    <reaction evidence="19">
        <text>tricosanoyl-CoA + oxidized [electron-transfer flavoprotein] + H(+) = (2E)-tricosenoyl-CoA + reduced [electron-transfer flavoprotein]</text>
        <dbReference type="Rhea" id="RHEA:48220"/>
        <dbReference type="Rhea" id="RHEA-COMP:10685"/>
        <dbReference type="Rhea" id="RHEA-COMP:10686"/>
        <dbReference type="ChEBI" id="CHEBI:15378"/>
        <dbReference type="ChEBI" id="CHEBI:57692"/>
        <dbReference type="ChEBI" id="CHEBI:58307"/>
        <dbReference type="ChEBI" id="CHEBI:90118"/>
        <dbReference type="ChEBI" id="CHEBI:90119"/>
    </reaction>
    <physiologicalReaction direction="left-to-right" evidence="19">
        <dbReference type="Rhea" id="RHEA:48221"/>
    </physiologicalReaction>
</comment>
<dbReference type="InterPro" id="IPR041726">
    <property type="entry name" value="ACAD10_11_N"/>
</dbReference>
<dbReference type="Pfam" id="PF01636">
    <property type="entry name" value="APH"/>
    <property type="match status" value="1"/>
</dbReference>
<evidence type="ECO:0000256" key="16">
    <source>
        <dbReference type="ARBA" id="ARBA00047443"/>
    </source>
</evidence>
<dbReference type="Proteomes" id="UP000444721">
    <property type="component" value="Unassembled WGS sequence"/>
</dbReference>
<evidence type="ECO:0000256" key="15">
    <source>
        <dbReference type="ARBA" id="ARBA00046026"/>
    </source>
</evidence>
<dbReference type="Pfam" id="PF00441">
    <property type="entry name" value="Acyl-CoA_dh_1"/>
    <property type="match status" value="1"/>
</dbReference>
<evidence type="ECO:0000259" key="26">
    <source>
        <dbReference type="Pfam" id="PF02771"/>
    </source>
</evidence>
<keyword evidence="28" id="KW-1185">Reference proteome</keyword>
<keyword evidence="13" id="KW-0576">Peroxisome</keyword>
<dbReference type="GO" id="GO:0003995">
    <property type="term" value="F:acyl-CoA dehydrogenase activity"/>
    <property type="evidence" value="ECO:0007669"/>
    <property type="project" value="TreeGrafter"/>
</dbReference>
<dbReference type="InterPro" id="IPR050741">
    <property type="entry name" value="Acyl-CoA_dehydrogenase"/>
</dbReference>
<comment type="function">
    <text evidence="15">Acyl-CoA dehydrogenase, that exhibits maximal activity towards saturated C22-CoA. Probably participates in beta-oxydation and energy production but could also play a role in the metabolism of specific fatty acids to control fatty acids composition of cellular lipids in brain.</text>
</comment>
<comment type="subcellular location">
    <subcellularLocation>
        <location evidence="3">Mitochondrion membrane</location>
    </subcellularLocation>
    <subcellularLocation>
        <location evidence="2">Peroxisome</location>
    </subcellularLocation>
</comment>
<evidence type="ECO:0000256" key="6">
    <source>
        <dbReference type="ARBA" id="ARBA00011738"/>
    </source>
</evidence>
<comment type="similarity">
    <text evidence="5">Belongs to the acyl-CoA dehydrogenase family.</text>
</comment>
<name>A0A6A5C4Y6_NAEFO</name>
<dbReference type="PANTHER" id="PTHR48083:SF13">
    <property type="entry name" value="ACYL-COA DEHYDROGENASE FAMILY MEMBER 11"/>
    <property type="match status" value="1"/>
</dbReference>
<dbReference type="InterPro" id="IPR002575">
    <property type="entry name" value="Aminoglycoside_PTrfase"/>
</dbReference>
<dbReference type="Gene3D" id="1.10.540.10">
    <property type="entry name" value="Acyl-CoA dehydrogenase/oxidase, N-terminal domain"/>
    <property type="match status" value="1"/>
</dbReference>
<comment type="catalytic activity">
    <reaction evidence="17">
        <text>docosanoyl-CoA + oxidized [electron-transfer flavoprotein] + H(+) = (2E)-docosenoyl-CoA + reduced [electron-transfer flavoprotein]</text>
        <dbReference type="Rhea" id="RHEA:47228"/>
        <dbReference type="Rhea" id="RHEA-COMP:10685"/>
        <dbReference type="Rhea" id="RHEA-COMP:10686"/>
        <dbReference type="ChEBI" id="CHEBI:15378"/>
        <dbReference type="ChEBI" id="CHEBI:57692"/>
        <dbReference type="ChEBI" id="CHEBI:58307"/>
        <dbReference type="ChEBI" id="CHEBI:65059"/>
        <dbReference type="ChEBI" id="CHEBI:74692"/>
    </reaction>
    <physiologicalReaction direction="left-to-right" evidence="17">
        <dbReference type="Rhea" id="RHEA:47229"/>
    </physiologicalReaction>
</comment>
<dbReference type="InterPro" id="IPR037069">
    <property type="entry name" value="AcylCoA_DH/ox_N_sf"/>
</dbReference>
<evidence type="ECO:0000259" key="25">
    <source>
        <dbReference type="Pfam" id="PF02770"/>
    </source>
</evidence>
<sequence>MSFSQSAAPLIHIRPQHLFNVEAFAKYLQEHATELLSINNNYHSNKNNNGSVQLALKSIQQFSDGQSNPSFKVVCTISLPQLHKDRSGGASSSVLTKELVLRKKPPGKLLPSAHDIYREYAIMKSLHSIQFPVPYPYFYCRDEKIIGTEFYVMEFIQGRIFKDGTFAEMHKSSVELLKNHELTMTGPEKLTPQDRREMMTDFIRTLSRLHRVDFMQFELLRPLFASSQRNKATKESTSREETAQKQHDSSNTKNTYYERQIATWTRQYLASETHENDSMNRLMKWLPKNIPKETESDKLTIVHGDYKFDNVIYHPTENRIIAVLDWELSTLGHPIADLSYSCMYYHFPRIPGFSGLRGTNFQQSGVLTEKECLDLYTSFTQRSKIDKWHFYLTFSIFRLVGITQGVYKRYKQGNASSDYALHIGMLAGTLSDVAWELIVNAEGDNLTICEGGIQFGLSPKALRLKTKLEKFMKEHVYPAEVIFQEQHHKQSDRWQIPPIIEELKQKAKEQGLWNFFLCQHNEKEPISTVEYAILAEVMGRSFIASEVFNCNAPDTGNMEVLMKFGTPEQKEQYLKPLLNGDIRSCFSMTEYGVSSSDATNVSSTIKKSEDGKHYIINGVKWFITGAGDPRCKFTIFMGATNPNHPNPHQRQSMVLIPMDAPGVKLEKPASTFGLDDAPSGHWSISFTNVKVPVSNLIFEEGQGFNIAQARLGPGRVHHCMRLIGLSERVFELMVQRAKQRKTFGKNLSQHAIIQQYIAESRIEIEQARLLVLKAAYMLDQVGAKHARSEIAMIKIAVPRACKNVADRAIQVFGAEGLLTSSSDIKSPLNEVAFSIARVWIGARQLQIADGPDEVHMINLAKHQLSKM</sequence>
<feature type="compositionally biased region" description="Basic and acidic residues" evidence="22">
    <location>
        <begin position="232"/>
        <end position="250"/>
    </location>
</feature>
<dbReference type="SUPFAM" id="SSF56112">
    <property type="entry name" value="Protein kinase-like (PK-like)"/>
    <property type="match status" value="1"/>
</dbReference>
<dbReference type="InterPro" id="IPR013786">
    <property type="entry name" value="AcylCoA_DH/ox_N"/>
</dbReference>
<comment type="pathway">
    <text evidence="4">Lipid metabolism; fatty acid beta-oxidation.</text>
</comment>
<dbReference type="InterPro" id="IPR009075">
    <property type="entry name" value="AcylCo_DH/oxidase_C"/>
</dbReference>
<evidence type="ECO:0000256" key="22">
    <source>
        <dbReference type="SAM" id="MobiDB-lite"/>
    </source>
</evidence>
<dbReference type="Gene3D" id="1.20.140.10">
    <property type="entry name" value="Butyryl-CoA Dehydrogenase, subunit A, domain 3"/>
    <property type="match status" value="1"/>
</dbReference>
<dbReference type="OrthoDB" id="434771at2759"/>
<evidence type="ECO:0000259" key="24">
    <source>
        <dbReference type="Pfam" id="PF01636"/>
    </source>
</evidence>
<dbReference type="InterPro" id="IPR009100">
    <property type="entry name" value="AcylCoA_DH/oxidase_NM_dom_sf"/>
</dbReference>
<dbReference type="RefSeq" id="XP_044566565.1">
    <property type="nucleotide sequence ID" value="XM_044702153.1"/>
</dbReference>
<keyword evidence="12" id="KW-0472">Membrane</keyword>
<evidence type="ECO:0000259" key="23">
    <source>
        <dbReference type="Pfam" id="PF00441"/>
    </source>
</evidence>
<evidence type="ECO:0000313" key="28">
    <source>
        <dbReference type="Proteomes" id="UP000444721"/>
    </source>
</evidence>
<dbReference type="Pfam" id="PF02771">
    <property type="entry name" value="Acyl-CoA_dh_N"/>
    <property type="match status" value="1"/>
</dbReference>
<feature type="region of interest" description="Disordered" evidence="22">
    <location>
        <begin position="230"/>
        <end position="253"/>
    </location>
</feature>
<evidence type="ECO:0000256" key="4">
    <source>
        <dbReference type="ARBA" id="ARBA00005005"/>
    </source>
</evidence>
<evidence type="ECO:0000256" key="1">
    <source>
        <dbReference type="ARBA" id="ARBA00001974"/>
    </source>
</evidence>
<proteinExistence type="inferred from homology"/>
<dbReference type="Gene3D" id="3.90.1200.10">
    <property type="match status" value="1"/>
</dbReference>
<comment type="catalytic activity">
    <reaction evidence="21">
        <text>eicosanoyl-CoA + oxidized [electron-transfer flavoprotein] + H(+) = (2E)-eicosenoyl-CoA + reduced [electron-transfer flavoprotein]</text>
        <dbReference type="Rhea" id="RHEA:47236"/>
        <dbReference type="Rhea" id="RHEA-COMP:10685"/>
        <dbReference type="Rhea" id="RHEA-COMP:10686"/>
        <dbReference type="ChEBI" id="CHEBI:15378"/>
        <dbReference type="ChEBI" id="CHEBI:57380"/>
        <dbReference type="ChEBI" id="CHEBI:57692"/>
        <dbReference type="ChEBI" id="CHEBI:58307"/>
        <dbReference type="ChEBI" id="CHEBI:74691"/>
    </reaction>
    <physiologicalReaction direction="left-to-right" evidence="21">
        <dbReference type="Rhea" id="RHEA:47237"/>
    </physiologicalReaction>
</comment>
<reference evidence="27 28" key="1">
    <citation type="journal article" date="2019" name="Sci. Rep.">
        <title>Nanopore sequencing improves the draft genome of the human pathogenic amoeba Naegleria fowleri.</title>
        <authorList>
            <person name="Liechti N."/>
            <person name="Schurch N."/>
            <person name="Bruggmann R."/>
            <person name="Wittwer M."/>
        </authorList>
    </citation>
    <scope>NUCLEOTIDE SEQUENCE [LARGE SCALE GENOMIC DNA]</scope>
    <source>
        <strain evidence="27 28">ATCC 30894</strain>
    </source>
</reference>
<evidence type="ECO:0000256" key="18">
    <source>
        <dbReference type="ARBA" id="ARBA00048086"/>
    </source>
</evidence>
<dbReference type="Gene3D" id="3.30.200.20">
    <property type="entry name" value="Phosphorylase Kinase, domain 1"/>
    <property type="match status" value="1"/>
</dbReference>
<dbReference type="GeneID" id="68118928"/>
<dbReference type="InterPro" id="IPR011009">
    <property type="entry name" value="Kinase-like_dom_sf"/>
</dbReference>
<dbReference type="FunFam" id="2.40.110.10:FF:000002">
    <property type="entry name" value="Acyl-CoA dehydrogenase fadE12"/>
    <property type="match status" value="1"/>
</dbReference>
<dbReference type="VEuPathDB" id="AmoebaDB:NfTy_021080"/>
<dbReference type="GO" id="GO:0031966">
    <property type="term" value="C:mitochondrial membrane"/>
    <property type="evidence" value="ECO:0007669"/>
    <property type="project" value="UniProtKB-SubCell"/>
</dbReference>
<dbReference type="GO" id="GO:0050660">
    <property type="term" value="F:flavin adenine dinucleotide binding"/>
    <property type="evidence" value="ECO:0007669"/>
    <property type="project" value="InterPro"/>
</dbReference>
<evidence type="ECO:0000256" key="7">
    <source>
        <dbReference type="ARBA" id="ARBA00022630"/>
    </source>
</evidence>
<comment type="caution">
    <text evidence="27">The sequence shown here is derived from an EMBL/GenBank/DDBJ whole genome shotgun (WGS) entry which is preliminary data.</text>
</comment>
<dbReference type="Pfam" id="PF02770">
    <property type="entry name" value="Acyl-CoA_dh_M"/>
    <property type="match status" value="1"/>
</dbReference>
<comment type="cofactor">
    <cofactor evidence="1">
        <name>FAD</name>
        <dbReference type="ChEBI" id="CHEBI:57692"/>
    </cofactor>
</comment>
<evidence type="ECO:0000256" key="9">
    <source>
        <dbReference type="ARBA" id="ARBA00022832"/>
    </source>
</evidence>
<accession>A0A6A5C4Y6</accession>
<dbReference type="Gene3D" id="2.40.110.10">
    <property type="entry name" value="Butyryl-CoA Dehydrogenase, subunit A, domain 2"/>
    <property type="match status" value="1"/>
</dbReference>
<keyword evidence="7" id="KW-0285">Flavoprotein</keyword>
<evidence type="ECO:0000256" key="12">
    <source>
        <dbReference type="ARBA" id="ARBA00023136"/>
    </source>
</evidence>
<evidence type="ECO:0000256" key="10">
    <source>
        <dbReference type="ARBA" id="ARBA00023002"/>
    </source>
</evidence>
<dbReference type="InterPro" id="IPR046373">
    <property type="entry name" value="Acyl-CoA_Oxase/DH_mid-dom_sf"/>
</dbReference>
<dbReference type="VEuPathDB" id="AmoebaDB:FDP41_011713"/>
<evidence type="ECO:0000256" key="8">
    <source>
        <dbReference type="ARBA" id="ARBA00022827"/>
    </source>
</evidence>
<dbReference type="InterPro" id="IPR006091">
    <property type="entry name" value="Acyl-CoA_Oxase/DH_mid-dom"/>
</dbReference>
<dbReference type="EMBL" id="VFQX01000012">
    <property type="protein sequence ID" value="KAF0981852.1"/>
    <property type="molecule type" value="Genomic_DNA"/>
</dbReference>
<protein>
    <recommendedName>
        <fullName evidence="14">Acyl-CoA dehydrogenase family member 11</fullName>
    </recommendedName>
</protein>
<evidence type="ECO:0000256" key="21">
    <source>
        <dbReference type="ARBA" id="ARBA00049140"/>
    </source>
</evidence>
<dbReference type="GO" id="GO:0033539">
    <property type="term" value="P:fatty acid beta-oxidation using acyl-CoA dehydrogenase"/>
    <property type="evidence" value="ECO:0007669"/>
    <property type="project" value="TreeGrafter"/>
</dbReference>
<dbReference type="SUPFAM" id="SSF47203">
    <property type="entry name" value="Acyl-CoA dehydrogenase C-terminal domain-like"/>
    <property type="match status" value="1"/>
</dbReference>
<dbReference type="CDD" id="cd05154">
    <property type="entry name" value="ACAD10_11_N-like"/>
    <property type="match status" value="1"/>
</dbReference>
<comment type="subunit">
    <text evidence="6">Homodimer.</text>
</comment>
<feature type="domain" description="Acyl-CoA dehydrogenase/oxidase C-terminal" evidence="23">
    <location>
        <begin position="701"/>
        <end position="862"/>
    </location>
</feature>
<dbReference type="AlphaFoldDB" id="A0A6A5C4Y6"/>
<comment type="catalytic activity">
    <reaction evidence="18">
        <text>tetracosanoyl-CoA + oxidized [electron-transfer flavoprotein] + H(+) = (2E)-tetracosenoyl-CoA + reduced [electron-transfer flavoprotein]</text>
        <dbReference type="Rhea" id="RHEA:47232"/>
        <dbReference type="Rhea" id="RHEA-COMP:10685"/>
        <dbReference type="Rhea" id="RHEA-COMP:10686"/>
        <dbReference type="ChEBI" id="CHEBI:15378"/>
        <dbReference type="ChEBI" id="CHEBI:57692"/>
        <dbReference type="ChEBI" id="CHEBI:58307"/>
        <dbReference type="ChEBI" id="CHEBI:65052"/>
        <dbReference type="ChEBI" id="CHEBI:74693"/>
    </reaction>
    <physiologicalReaction direction="left-to-right" evidence="18">
        <dbReference type="Rhea" id="RHEA:47233"/>
    </physiologicalReaction>
</comment>
<evidence type="ECO:0000256" key="17">
    <source>
        <dbReference type="ARBA" id="ARBA00048020"/>
    </source>
</evidence>
<comment type="catalytic activity">
    <reaction evidence="20">
        <text>hexacosanoyl-CoA + oxidized [electron-transfer flavoprotein] + H(+) = (2E)-hexacosenoyl-CoA + reduced [electron-transfer flavoprotein]</text>
        <dbReference type="Rhea" id="RHEA:48216"/>
        <dbReference type="Rhea" id="RHEA-COMP:10685"/>
        <dbReference type="Rhea" id="RHEA-COMP:10686"/>
        <dbReference type="ChEBI" id="CHEBI:15378"/>
        <dbReference type="ChEBI" id="CHEBI:57692"/>
        <dbReference type="ChEBI" id="CHEBI:58307"/>
        <dbReference type="ChEBI" id="CHEBI:64868"/>
        <dbReference type="ChEBI" id="CHEBI:74281"/>
    </reaction>
    <physiologicalReaction direction="left-to-right" evidence="20">
        <dbReference type="Rhea" id="RHEA:48217"/>
    </physiologicalReaction>
</comment>
<dbReference type="VEuPathDB" id="AmoebaDB:NF0040940"/>
<feature type="domain" description="Acyl-CoA dehydrogenase/oxidase N-terminal" evidence="26">
    <location>
        <begin position="464"/>
        <end position="581"/>
    </location>
</feature>
<keyword evidence="10" id="KW-0560">Oxidoreductase</keyword>
<dbReference type="OMA" id="AIAMIKI"/>
<evidence type="ECO:0000256" key="19">
    <source>
        <dbReference type="ARBA" id="ARBA00048395"/>
    </source>
</evidence>
<feature type="domain" description="Acyl-CoA oxidase/dehydrogenase middle" evidence="25">
    <location>
        <begin position="585"/>
        <end position="683"/>
    </location>
</feature>
<evidence type="ECO:0000256" key="3">
    <source>
        <dbReference type="ARBA" id="ARBA00004325"/>
    </source>
</evidence>
<dbReference type="SUPFAM" id="SSF56645">
    <property type="entry name" value="Acyl-CoA dehydrogenase NM domain-like"/>
    <property type="match status" value="1"/>
</dbReference>
<organism evidence="27 28">
    <name type="scientific">Naegleria fowleri</name>
    <name type="common">Brain eating amoeba</name>
    <dbReference type="NCBI Taxonomy" id="5763"/>
    <lineage>
        <taxon>Eukaryota</taxon>
        <taxon>Discoba</taxon>
        <taxon>Heterolobosea</taxon>
        <taxon>Tetramitia</taxon>
        <taxon>Eutetramitia</taxon>
        <taxon>Vahlkampfiidae</taxon>
        <taxon>Naegleria</taxon>
    </lineage>
</organism>
<feature type="domain" description="Aminoglycoside phosphotransferase" evidence="24">
    <location>
        <begin position="59"/>
        <end position="349"/>
    </location>
</feature>
<comment type="catalytic activity">
    <reaction evidence="16">
        <text>a 2,3-saturated acyl-CoA + oxidized [electron-transfer flavoprotein] + H(+) = a (2E)-enoyl-CoA + reduced [electron-transfer flavoprotein]</text>
        <dbReference type="Rhea" id="RHEA:44704"/>
        <dbReference type="Rhea" id="RHEA-COMP:10685"/>
        <dbReference type="Rhea" id="RHEA-COMP:10686"/>
        <dbReference type="ChEBI" id="CHEBI:15378"/>
        <dbReference type="ChEBI" id="CHEBI:57692"/>
        <dbReference type="ChEBI" id="CHEBI:58307"/>
        <dbReference type="ChEBI" id="CHEBI:58856"/>
        <dbReference type="ChEBI" id="CHEBI:65111"/>
    </reaction>
    <physiologicalReaction direction="left-to-right" evidence="16">
        <dbReference type="Rhea" id="RHEA:44705"/>
    </physiologicalReaction>
</comment>
<evidence type="ECO:0000256" key="20">
    <source>
        <dbReference type="ARBA" id="ARBA00048399"/>
    </source>
</evidence>
<evidence type="ECO:0000256" key="5">
    <source>
        <dbReference type="ARBA" id="ARBA00009347"/>
    </source>
</evidence>
<keyword evidence="11" id="KW-0443">Lipid metabolism</keyword>
<evidence type="ECO:0000256" key="11">
    <source>
        <dbReference type="ARBA" id="ARBA00023098"/>
    </source>
</evidence>
<keyword evidence="9" id="KW-0276">Fatty acid metabolism</keyword>
<evidence type="ECO:0000256" key="2">
    <source>
        <dbReference type="ARBA" id="ARBA00004275"/>
    </source>
</evidence>
<evidence type="ECO:0000313" key="27">
    <source>
        <dbReference type="EMBL" id="KAF0981852.1"/>
    </source>
</evidence>
<dbReference type="GO" id="GO:0005777">
    <property type="term" value="C:peroxisome"/>
    <property type="evidence" value="ECO:0007669"/>
    <property type="project" value="UniProtKB-SubCell"/>
</dbReference>
<evidence type="ECO:0000256" key="13">
    <source>
        <dbReference type="ARBA" id="ARBA00023140"/>
    </source>
</evidence>
<evidence type="ECO:0000256" key="14">
    <source>
        <dbReference type="ARBA" id="ARBA00040622"/>
    </source>
</evidence>
<keyword evidence="8" id="KW-0274">FAD</keyword>